<dbReference type="SUPFAM" id="SSF56349">
    <property type="entry name" value="DNA breaking-rejoining enzymes"/>
    <property type="match status" value="1"/>
</dbReference>
<evidence type="ECO:0000313" key="6">
    <source>
        <dbReference type="EMBL" id="MFA1772858.1"/>
    </source>
</evidence>
<reference evidence="5 7" key="2">
    <citation type="submission" date="2019-09" db="EMBL/GenBank/DDBJ databases">
        <title>A bacterium isolated from glacier soil.</title>
        <authorList>
            <person name="Liu Q."/>
        </authorList>
    </citation>
    <scope>NUCLEOTIDE SEQUENCE [LARGE SCALE GENOMIC DNA]</scope>
    <source>
        <strain evidence="5 7">MDT1-10-3</strain>
    </source>
</reference>
<dbReference type="EMBL" id="VKKZ01000010">
    <property type="protein sequence ID" value="KAA6437501.1"/>
    <property type="molecule type" value="Genomic_DNA"/>
</dbReference>
<organism evidence="5 7">
    <name type="scientific">Rufibacter glacialis</name>
    <dbReference type="NCBI Taxonomy" id="1259555"/>
    <lineage>
        <taxon>Bacteria</taxon>
        <taxon>Pseudomonadati</taxon>
        <taxon>Bacteroidota</taxon>
        <taxon>Cytophagia</taxon>
        <taxon>Cytophagales</taxon>
        <taxon>Hymenobacteraceae</taxon>
        <taxon>Rufibacter</taxon>
    </lineage>
</organism>
<dbReference type="GO" id="GO:0003677">
    <property type="term" value="F:DNA binding"/>
    <property type="evidence" value="ECO:0007669"/>
    <property type="project" value="UniProtKB-KW"/>
</dbReference>
<accession>A0A5M8QQI5</accession>
<protein>
    <submittedName>
        <fullName evidence="5">Tyrosine-type recombinase/integrase</fullName>
    </submittedName>
</protein>
<dbReference type="InterPro" id="IPR050090">
    <property type="entry name" value="Tyrosine_recombinase_XerCD"/>
</dbReference>
<evidence type="ECO:0000313" key="7">
    <source>
        <dbReference type="Proteomes" id="UP000323866"/>
    </source>
</evidence>
<dbReference type="Proteomes" id="UP000323866">
    <property type="component" value="Unassembled WGS sequence"/>
</dbReference>
<evidence type="ECO:0000313" key="8">
    <source>
        <dbReference type="Proteomes" id="UP001570846"/>
    </source>
</evidence>
<dbReference type="Gene3D" id="1.10.443.10">
    <property type="entry name" value="Intergrase catalytic core"/>
    <property type="match status" value="1"/>
</dbReference>
<reference evidence="5 7" key="1">
    <citation type="submission" date="2019-07" db="EMBL/GenBank/DDBJ databases">
        <authorList>
            <person name="Qu J.-H."/>
        </authorList>
    </citation>
    <scope>NUCLEOTIDE SEQUENCE [LARGE SCALE GENOMIC DNA]</scope>
    <source>
        <strain evidence="5 7">MDT1-10-3</strain>
    </source>
</reference>
<keyword evidence="8" id="KW-1185">Reference proteome</keyword>
<dbReference type="PANTHER" id="PTHR30349:SF64">
    <property type="entry name" value="PROPHAGE INTEGRASE INTD-RELATED"/>
    <property type="match status" value="1"/>
</dbReference>
<evidence type="ECO:0000256" key="3">
    <source>
        <dbReference type="ARBA" id="ARBA00023172"/>
    </source>
</evidence>
<proteinExistence type="inferred from homology"/>
<evidence type="ECO:0000256" key="1">
    <source>
        <dbReference type="ARBA" id="ARBA00008857"/>
    </source>
</evidence>
<dbReference type="RefSeq" id="WP_149097123.1">
    <property type="nucleotide sequence ID" value="NZ_BMMG01000001.1"/>
</dbReference>
<evidence type="ECO:0000313" key="5">
    <source>
        <dbReference type="EMBL" id="KAA6437501.1"/>
    </source>
</evidence>
<reference evidence="6 8" key="3">
    <citation type="submission" date="2024-08" db="EMBL/GenBank/DDBJ databases">
        <authorList>
            <person name="Wei W."/>
        </authorList>
    </citation>
    <scope>NUCLEOTIDE SEQUENCE [LARGE SCALE GENOMIC DNA]</scope>
    <source>
        <strain evidence="6 8">XU2</strain>
    </source>
</reference>
<dbReference type="OrthoDB" id="1098628at2"/>
<dbReference type="AlphaFoldDB" id="A0A5M8QQI5"/>
<dbReference type="Pfam" id="PF00589">
    <property type="entry name" value="Phage_integrase"/>
    <property type="match status" value="1"/>
</dbReference>
<dbReference type="GO" id="GO:0015074">
    <property type="term" value="P:DNA integration"/>
    <property type="evidence" value="ECO:0007669"/>
    <property type="project" value="InterPro"/>
</dbReference>
<dbReference type="Pfam" id="PF17293">
    <property type="entry name" value="Arm-DNA-bind_5"/>
    <property type="match status" value="1"/>
</dbReference>
<dbReference type="InterPro" id="IPR011010">
    <property type="entry name" value="DNA_brk_join_enz"/>
</dbReference>
<dbReference type="InterPro" id="IPR013762">
    <property type="entry name" value="Integrase-like_cat_sf"/>
</dbReference>
<dbReference type="InterPro" id="IPR010998">
    <property type="entry name" value="Integrase_recombinase_N"/>
</dbReference>
<gene>
    <name evidence="6" type="ORF">ACD591_16270</name>
    <name evidence="5" type="ORF">FOE74_03080</name>
</gene>
<name>A0A5M8QQI5_9BACT</name>
<feature type="domain" description="Tyr recombinase" evidence="4">
    <location>
        <begin position="241"/>
        <end position="460"/>
    </location>
</feature>
<dbReference type="InterPro" id="IPR025269">
    <property type="entry name" value="SAM-like_dom"/>
</dbReference>
<evidence type="ECO:0000256" key="2">
    <source>
        <dbReference type="ARBA" id="ARBA00023125"/>
    </source>
</evidence>
<keyword evidence="2" id="KW-0238">DNA-binding</keyword>
<dbReference type="InterPro" id="IPR035386">
    <property type="entry name" value="Arm-DNA-bind_5"/>
</dbReference>
<comment type="caution">
    <text evidence="5">The sequence shown here is derived from an EMBL/GenBank/DDBJ whole genome shotgun (WGS) entry which is preliminary data.</text>
</comment>
<dbReference type="Pfam" id="PF13102">
    <property type="entry name" value="Phage_int_SAM_5"/>
    <property type="match status" value="1"/>
</dbReference>
<dbReference type="EMBL" id="JBGOGF010000009">
    <property type="protein sequence ID" value="MFA1772858.1"/>
    <property type="molecule type" value="Genomic_DNA"/>
</dbReference>
<comment type="similarity">
    <text evidence="1">Belongs to the 'phage' integrase family.</text>
</comment>
<dbReference type="InterPro" id="IPR002104">
    <property type="entry name" value="Integrase_catalytic"/>
</dbReference>
<dbReference type="Proteomes" id="UP001570846">
    <property type="component" value="Unassembled WGS sequence"/>
</dbReference>
<dbReference type="PROSITE" id="PS51898">
    <property type="entry name" value="TYR_RECOMBINASE"/>
    <property type="match status" value="1"/>
</dbReference>
<evidence type="ECO:0000259" key="4">
    <source>
        <dbReference type="PROSITE" id="PS51898"/>
    </source>
</evidence>
<sequence>METRFYLHTKVNKNGEQAIYAEIRSPWLRDSSSDRHELRMSTGYSCLAEHFSKEGQKVGTKQKDAKVINNHLRRFELVVGQQLEIARVNRTPVSPTELKQSVLADIAPEKLIAKDKSKTGATGKVMERKPVTFRDWYEIWAKNNRTELSDKHIRHGARVLEHLEAFYGSPFTAEKITEEFIADYRDYLAEEEEIFDSTANKHIGFIRSVLAQAGISTSGKWLKIKRTRGSRGIVFTKEEQTLIRAFNPEQMPKEQLMTLPKKDGAKPKELRAQNERTRRETLALARDLMLFMFKTGPRHSDLKNLEKSDLHTFDLPDGRQIKVLEYYQIKNGKRRQDPCRVALDEEALAIIERYADRSSKLLPVPSNQKLNDALKEVCRLAGVNSPIKRVRYRKGERVEVMFEKWEVAACHRCRATCATNLFEGGADDRTVQDVLGHEDPRSTQVYVRNADREQFAKTLAAFERLGQK</sequence>
<dbReference type="GO" id="GO:0006310">
    <property type="term" value="P:DNA recombination"/>
    <property type="evidence" value="ECO:0007669"/>
    <property type="project" value="UniProtKB-KW"/>
</dbReference>
<dbReference type="PANTHER" id="PTHR30349">
    <property type="entry name" value="PHAGE INTEGRASE-RELATED"/>
    <property type="match status" value="1"/>
</dbReference>
<keyword evidence="3" id="KW-0233">DNA recombination</keyword>
<dbReference type="Gene3D" id="1.10.150.130">
    <property type="match status" value="1"/>
</dbReference>